<keyword evidence="3" id="KW-1185">Reference proteome</keyword>
<organism evidence="2 3">
    <name type="scientific">Cylindrobasidium torrendii FP15055 ss-10</name>
    <dbReference type="NCBI Taxonomy" id="1314674"/>
    <lineage>
        <taxon>Eukaryota</taxon>
        <taxon>Fungi</taxon>
        <taxon>Dikarya</taxon>
        <taxon>Basidiomycota</taxon>
        <taxon>Agaricomycotina</taxon>
        <taxon>Agaricomycetes</taxon>
        <taxon>Agaricomycetidae</taxon>
        <taxon>Agaricales</taxon>
        <taxon>Marasmiineae</taxon>
        <taxon>Physalacriaceae</taxon>
        <taxon>Cylindrobasidium</taxon>
    </lineage>
</organism>
<evidence type="ECO:0000256" key="1">
    <source>
        <dbReference type="SAM" id="MobiDB-lite"/>
    </source>
</evidence>
<protein>
    <submittedName>
        <fullName evidence="2">Uncharacterized protein</fullName>
    </submittedName>
</protein>
<dbReference type="Proteomes" id="UP000054007">
    <property type="component" value="Unassembled WGS sequence"/>
</dbReference>
<evidence type="ECO:0000313" key="3">
    <source>
        <dbReference type="Proteomes" id="UP000054007"/>
    </source>
</evidence>
<name>A0A0D7AV24_9AGAR</name>
<gene>
    <name evidence="2" type="ORF">CYLTODRAFT_459183</name>
</gene>
<proteinExistence type="predicted"/>
<accession>A0A0D7AV24</accession>
<dbReference type="EMBL" id="KN880810">
    <property type="protein sequence ID" value="KIY62213.1"/>
    <property type="molecule type" value="Genomic_DNA"/>
</dbReference>
<dbReference type="AlphaFoldDB" id="A0A0D7AV24"/>
<feature type="compositionally biased region" description="Polar residues" evidence="1">
    <location>
        <begin position="151"/>
        <end position="162"/>
    </location>
</feature>
<sequence>MASNARAVNDALKAKAFIVEVHAPALYQALLTSIGGWLKEVPSECPADKDVFDFMMEVEAIEAENLTIATRQAAWVAKRGATLDQKVAQLQRSATSAASRNDAVTGTDTCVLSRQHDDAQTAEGVTGSWSKSDSLPEHAPSSGVSVLLGPVTTSPPAHSCSPTPAPVTPISLDLPDAAVSPFTPSPPPSGPSSPWHASLQHSIPDLIGAATASRWKTNPSTLSVREWLQTQRQYLRLATIAKGAGASLVPGDYAAQKVAELFGQYPSWTACQADEAERIAFGAD</sequence>
<reference evidence="2 3" key="1">
    <citation type="journal article" date="2015" name="Fungal Genet. Biol.">
        <title>Evolution of novel wood decay mechanisms in Agaricales revealed by the genome sequences of Fistulina hepatica and Cylindrobasidium torrendii.</title>
        <authorList>
            <person name="Floudas D."/>
            <person name="Held B.W."/>
            <person name="Riley R."/>
            <person name="Nagy L.G."/>
            <person name="Koehler G."/>
            <person name="Ransdell A.S."/>
            <person name="Younus H."/>
            <person name="Chow J."/>
            <person name="Chiniquy J."/>
            <person name="Lipzen A."/>
            <person name="Tritt A."/>
            <person name="Sun H."/>
            <person name="Haridas S."/>
            <person name="LaButti K."/>
            <person name="Ohm R.A."/>
            <person name="Kues U."/>
            <person name="Blanchette R.A."/>
            <person name="Grigoriev I.V."/>
            <person name="Minto R.E."/>
            <person name="Hibbett D.S."/>
        </authorList>
    </citation>
    <scope>NUCLEOTIDE SEQUENCE [LARGE SCALE GENOMIC DNA]</scope>
    <source>
        <strain evidence="2 3">FP15055 ss-10</strain>
    </source>
</reference>
<evidence type="ECO:0000313" key="2">
    <source>
        <dbReference type="EMBL" id="KIY62213.1"/>
    </source>
</evidence>
<feature type="region of interest" description="Disordered" evidence="1">
    <location>
        <begin position="110"/>
        <end position="165"/>
    </location>
</feature>